<accession>A0A1M7YXW4</accession>
<dbReference type="InterPro" id="IPR002192">
    <property type="entry name" value="PPDK_AMP/ATP-bd"/>
</dbReference>
<evidence type="ECO:0000259" key="2">
    <source>
        <dbReference type="Pfam" id="PF01326"/>
    </source>
</evidence>
<dbReference type="RefSeq" id="WP_073584565.1">
    <property type="nucleotide sequence ID" value="NZ_AP024897.1"/>
</dbReference>
<dbReference type="SUPFAM" id="SSF56059">
    <property type="entry name" value="Glutathione synthetase ATP-binding domain-like"/>
    <property type="match status" value="1"/>
</dbReference>
<keyword evidence="4" id="KW-1185">Reference proteome</keyword>
<dbReference type="InterPro" id="IPR051549">
    <property type="entry name" value="PEP_Utilizing_Enz"/>
</dbReference>
<proteinExistence type="predicted"/>
<dbReference type="AlphaFoldDB" id="A0A1M7YXW4"/>
<dbReference type="Pfam" id="PF01326">
    <property type="entry name" value="PPDK_N"/>
    <property type="match status" value="1"/>
</dbReference>
<dbReference type="EMBL" id="FRFG01000042">
    <property type="protein sequence ID" value="SHO57529.1"/>
    <property type="molecule type" value="Genomic_DNA"/>
</dbReference>
<dbReference type="SUPFAM" id="SSF52009">
    <property type="entry name" value="Phosphohistidine domain"/>
    <property type="match status" value="1"/>
</dbReference>
<dbReference type="InterPro" id="IPR008279">
    <property type="entry name" value="PEP-util_enz_mobile_dom"/>
</dbReference>
<dbReference type="PANTHER" id="PTHR43615:SF1">
    <property type="entry name" value="PPDK_N DOMAIN-CONTAINING PROTEIN"/>
    <property type="match status" value="1"/>
</dbReference>
<name>A0A1M7YXW4_9VIBR</name>
<keyword evidence="3" id="KW-0670">Pyruvate</keyword>
<dbReference type="PANTHER" id="PTHR43615">
    <property type="entry name" value="PHOSPHOENOLPYRUVATE SYNTHASE-RELATED"/>
    <property type="match status" value="1"/>
</dbReference>
<dbReference type="GO" id="GO:0005524">
    <property type="term" value="F:ATP binding"/>
    <property type="evidence" value="ECO:0007669"/>
    <property type="project" value="InterPro"/>
</dbReference>
<dbReference type="EC" id="2.7.9.2" evidence="3"/>
<protein>
    <submittedName>
        <fullName evidence="3">Phosphoenolpyruvate synthase</fullName>
        <ecNumber evidence="3">2.7.9.2</ecNumber>
    </submittedName>
</protein>
<dbReference type="Gene3D" id="3.30.470.20">
    <property type="entry name" value="ATP-grasp fold, B domain"/>
    <property type="match status" value="1"/>
</dbReference>
<evidence type="ECO:0000313" key="3">
    <source>
        <dbReference type="EMBL" id="SHO57529.1"/>
    </source>
</evidence>
<dbReference type="Gene3D" id="3.30.1490.20">
    <property type="entry name" value="ATP-grasp fold, A domain"/>
    <property type="match status" value="1"/>
</dbReference>
<dbReference type="Pfam" id="PF00391">
    <property type="entry name" value="PEP-utilizers"/>
    <property type="match status" value="1"/>
</dbReference>
<dbReference type="OrthoDB" id="9765468at2"/>
<keyword evidence="3" id="KW-0808">Transferase</keyword>
<dbReference type="Gene3D" id="3.50.30.10">
    <property type="entry name" value="Phosphohistidine domain"/>
    <property type="match status" value="1"/>
</dbReference>
<dbReference type="InterPro" id="IPR036637">
    <property type="entry name" value="Phosphohistidine_dom_sf"/>
</dbReference>
<evidence type="ECO:0000313" key="4">
    <source>
        <dbReference type="Proteomes" id="UP000184600"/>
    </source>
</evidence>
<sequence>MIKQDFIIHTQNYAAELQTQLGGKAGNLFRLQAAGLTVPDFICVSAEAYRQSTAAIRPQIRQYLDQCQFDSLDSLTATSKAIQALILSCELPAELCEALSENMKRFDLTEQFSVRSSAISEDGARNSFAGQLGTWLNVSFPDIQDKIKTCWASAFEPGVLTYVHQRTDIRHEDNAVAVVIQRMIHAVSSGVMFQADPQNGLEKLAIAAGYGLGEGIVGDKVETDLYLFDKPTREWQLHIEEKQRQLRSHPKGGTQETAVKPGLQQQAVLSEQQREALLQASERIAALYTTYQDIEWSFDRNGQLFILQSRPITTIPVGYERVFDNCNIAESYPGIILPMTFSIVRNDYYHCMKGTMQMFGIPASVIEDREEVLQHLVGYIHGRTYYNISNWYRIFLTIPYFKQRFIDFFEQMVGTDGSFTDSLNDVPMRRSERLKSAVMFPIKLGYYALRHQRMIREYFKITDDIRRDYEAIDTDNAGSDELIAALHDLVIRFTESMAFPLLNDFYAMSFMALTREQFAKAGIADADNLINQLLGNQSVESTKPVDSLNTMIAQVRRDEQLRACLQRLKQIPHLNQPQALSHALTQEGYTAFAAALKNHIDLYGYRSPKELIMEASTFHENPFHLLHILLESAAQEATDTAPASDAGLQLEAALRKSRKKRWLKWLLKKTRQAIANREATRLDRGLHFSFFRTLLHHIGHRLVNENILTQAEDIFYLTLSELDDFRQGCGITSDFRPLVELRKKEVKNWERKTQDNKIFTRGSVYANTIPDIRLNLQDNPDILKGVGCAGDLVSAPARIITDPSQGSDIKGKIMVSETTDPGWVFLMTMSSGLISERGSLLSHTAIIGRELGIPTVVGVKNATRYIQDGNPISLNGKTGEIHLNDTPKEVATEAERLTA</sequence>
<dbReference type="GO" id="GO:0008986">
    <property type="term" value="F:pyruvate, water dikinase activity"/>
    <property type="evidence" value="ECO:0007669"/>
    <property type="project" value="UniProtKB-EC"/>
</dbReference>
<dbReference type="STRING" id="1117707.VQ7734_03299"/>
<reference evidence="4" key="1">
    <citation type="submission" date="2016-12" db="EMBL/GenBank/DDBJ databases">
        <authorList>
            <person name="Rodrigo-Torres L."/>
            <person name="Arahal R.D."/>
            <person name="Lucena T."/>
        </authorList>
    </citation>
    <scope>NUCLEOTIDE SEQUENCE [LARGE SCALE GENOMIC DNA]</scope>
</reference>
<dbReference type="Proteomes" id="UP000184600">
    <property type="component" value="Unassembled WGS sequence"/>
</dbReference>
<gene>
    <name evidence="3" type="primary">ppsA_3</name>
    <name evidence="3" type="ORF">VQ7734_03299</name>
</gene>
<feature type="domain" description="Pyruvate phosphate dikinase AMP/ATP-binding" evidence="2">
    <location>
        <begin position="20"/>
        <end position="315"/>
    </location>
</feature>
<organism evidence="3 4">
    <name type="scientific">Vibrio quintilis</name>
    <dbReference type="NCBI Taxonomy" id="1117707"/>
    <lineage>
        <taxon>Bacteria</taxon>
        <taxon>Pseudomonadati</taxon>
        <taxon>Pseudomonadota</taxon>
        <taxon>Gammaproteobacteria</taxon>
        <taxon>Vibrionales</taxon>
        <taxon>Vibrionaceae</taxon>
        <taxon>Vibrio</taxon>
    </lineage>
</organism>
<dbReference type="InterPro" id="IPR013815">
    <property type="entry name" value="ATP_grasp_subdomain_1"/>
</dbReference>
<feature type="domain" description="PEP-utilising enzyme mobile" evidence="1">
    <location>
        <begin position="810"/>
        <end position="879"/>
    </location>
</feature>
<evidence type="ECO:0000259" key="1">
    <source>
        <dbReference type="Pfam" id="PF00391"/>
    </source>
</evidence>